<name>A0AAQ4E1E8_AMBAM</name>
<gene>
    <name evidence="2" type="ORF">V5799_014995</name>
</gene>
<feature type="compositionally biased region" description="Polar residues" evidence="1">
    <location>
        <begin position="21"/>
        <end position="30"/>
    </location>
</feature>
<dbReference type="EMBL" id="JARKHS020023787">
    <property type="protein sequence ID" value="KAK8768538.1"/>
    <property type="molecule type" value="Genomic_DNA"/>
</dbReference>
<dbReference type="AlphaFoldDB" id="A0AAQ4E1E8"/>
<protein>
    <submittedName>
        <fullName evidence="2">Uncharacterized protein</fullName>
    </submittedName>
</protein>
<feature type="compositionally biased region" description="Acidic residues" evidence="1">
    <location>
        <begin position="74"/>
        <end position="84"/>
    </location>
</feature>
<feature type="compositionally biased region" description="Basic and acidic residues" evidence="1">
    <location>
        <begin position="32"/>
        <end position="51"/>
    </location>
</feature>
<feature type="region of interest" description="Disordered" evidence="1">
    <location>
        <begin position="1"/>
        <end position="212"/>
    </location>
</feature>
<feature type="region of interest" description="Disordered" evidence="1">
    <location>
        <begin position="347"/>
        <end position="373"/>
    </location>
</feature>
<feature type="compositionally biased region" description="Basic and acidic residues" evidence="1">
    <location>
        <begin position="364"/>
        <end position="373"/>
    </location>
</feature>
<sequence length="416" mass="48782">MKMKKDRPAKPKDLSYGRALSGSQRSQGSALEQHEEEAAIRGDGGERAIRFDKRRKINAAEKIERAVADSECTSSDEDEDEEGSASETERRAMEERSVVLKEARARRWNNTERRRRSEETEEERAKRFDKRRKMNAAEKLERAVADTRARRWNNTERRRRSEETEEERAIRFDKRRNISAAEKLERAVADSECTSSDEDEDEEESASETERLELWKSSSVVLKEARARRWNNTKRWRRSDETEEERAIRFDKRRNINAAEKLERAVADSECTSSDEDEDEEGSASETERLELWNSAKRFSKKPGLGVGTTTERRRRSEETEEERAIRFDKRRNINAAVKIERAVADSECTFSDEDEDEEGSASETERRAMEERSVVLKEARARCWNNTERRRRFEETEESVQYASISDVRSTRLRR</sequence>
<feature type="compositionally biased region" description="Acidic residues" evidence="1">
    <location>
        <begin position="195"/>
        <end position="207"/>
    </location>
</feature>
<feature type="region of interest" description="Disordered" evidence="1">
    <location>
        <begin position="392"/>
        <end position="416"/>
    </location>
</feature>
<evidence type="ECO:0000313" key="3">
    <source>
        <dbReference type="Proteomes" id="UP001321473"/>
    </source>
</evidence>
<feature type="compositionally biased region" description="Basic and acidic residues" evidence="1">
    <location>
        <begin position="58"/>
        <end position="68"/>
    </location>
</feature>
<organism evidence="2 3">
    <name type="scientific">Amblyomma americanum</name>
    <name type="common">Lone star tick</name>
    <dbReference type="NCBI Taxonomy" id="6943"/>
    <lineage>
        <taxon>Eukaryota</taxon>
        <taxon>Metazoa</taxon>
        <taxon>Ecdysozoa</taxon>
        <taxon>Arthropoda</taxon>
        <taxon>Chelicerata</taxon>
        <taxon>Arachnida</taxon>
        <taxon>Acari</taxon>
        <taxon>Parasitiformes</taxon>
        <taxon>Ixodida</taxon>
        <taxon>Ixodoidea</taxon>
        <taxon>Ixodidae</taxon>
        <taxon>Amblyomminae</taxon>
        <taxon>Amblyomma</taxon>
    </lineage>
</organism>
<accession>A0AAQ4E1E8</accession>
<feature type="compositionally biased region" description="Acidic residues" evidence="1">
    <location>
        <begin position="273"/>
        <end position="283"/>
    </location>
</feature>
<keyword evidence="3" id="KW-1185">Reference proteome</keyword>
<feature type="compositionally biased region" description="Polar residues" evidence="1">
    <location>
        <begin position="400"/>
        <end position="409"/>
    </location>
</feature>
<evidence type="ECO:0000313" key="2">
    <source>
        <dbReference type="EMBL" id="KAK8768538.1"/>
    </source>
</evidence>
<feature type="compositionally biased region" description="Basic and acidic residues" evidence="1">
    <location>
        <begin position="1"/>
        <end position="15"/>
    </location>
</feature>
<reference evidence="2 3" key="1">
    <citation type="journal article" date="2023" name="Arcadia Sci">
        <title>De novo assembly of a long-read Amblyomma americanum tick genome.</title>
        <authorList>
            <person name="Chou S."/>
            <person name="Poskanzer K.E."/>
            <person name="Rollins M."/>
            <person name="Thuy-Boun P.S."/>
        </authorList>
    </citation>
    <scope>NUCLEOTIDE SEQUENCE [LARGE SCALE GENOMIC DNA]</scope>
    <source>
        <strain evidence="2">F_SG_1</strain>
        <tissue evidence="2">Salivary glands</tissue>
    </source>
</reference>
<evidence type="ECO:0000256" key="1">
    <source>
        <dbReference type="SAM" id="MobiDB-lite"/>
    </source>
</evidence>
<feature type="compositionally biased region" description="Basic and acidic residues" evidence="1">
    <location>
        <begin position="311"/>
        <end position="324"/>
    </location>
</feature>
<comment type="caution">
    <text evidence="2">The sequence shown here is derived from an EMBL/GenBank/DDBJ whole genome shotgun (WGS) entry which is preliminary data.</text>
</comment>
<feature type="compositionally biased region" description="Basic and acidic residues" evidence="1">
    <location>
        <begin position="135"/>
        <end position="189"/>
    </location>
</feature>
<proteinExistence type="predicted"/>
<dbReference type="Proteomes" id="UP001321473">
    <property type="component" value="Unassembled WGS sequence"/>
</dbReference>
<feature type="compositionally biased region" description="Basic and acidic residues" evidence="1">
    <location>
        <begin position="87"/>
        <end position="126"/>
    </location>
</feature>
<feature type="compositionally biased region" description="Acidic residues" evidence="1">
    <location>
        <begin position="351"/>
        <end position="361"/>
    </location>
</feature>
<feature type="region of interest" description="Disordered" evidence="1">
    <location>
        <begin position="259"/>
        <end position="324"/>
    </location>
</feature>
<feature type="region of interest" description="Disordered" evidence="1">
    <location>
        <begin position="233"/>
        <end position="252"/>
    </location>
</feature>